<dbReference type="GO" id="GO:0042119">
    <property type="term" value="P:neutrophil activation"/>
    <property type="evidence" value="ECO:0007669"/>
    <property type="project" value="UniProtKB-ARBA"/>
</dbReference>
<organism evidence="12 13">
    <name type="scientific">Canis lupus familiaris</name>
    <name type="common">Dog</name>
    <name type="synonym">Canis familiaris</name>
    <dbReference type="NCBI Taxonomy" id="9615"/>
    <lineage>
        <taxon>Eukaryota</taxon>
        <taxon>Metazoa</taxon>
        <taxon>Chordata</taxon>
        <taxon>Craniata</taxon>
        <taxon>Vertebrata</taxon>
        <taxon>Euteleostomi</taxon>
        <taxon>Mammalia</taxon>
        <taxon>Eutheria</taxon>
        <taxon>Laurasiatheria</taxon>
        <taxon>Carnivora</taxon>
        <taxon>Caniformia</taxon>
        <taxon>Canidae</taxon>
        <taxon>Canis</taxon>
    </lineage>
</organism>
<reference evidence="12" key="2">
    <citation type="submission" date="2025-08" db="UniProtKB">
        <authorList>
            <consortium name="Ensembl"/>
        </authorList>
    </citation>
    <scope>IDENTIFICATION</scope>
</reference>
<sequence length="124" mass="13317">MAPAAPRAAPRAPRAPRPLGAARLLLLLLLLLGPAGRRAAGAPVVAELRCQCLQTLQGIHLRNIQNVQVTPSGPHCARTEVVATLKDGREVCLNPEAPLVKRMIQKMLSKASQPELERMQQPTA</sequence>
<dbReference type="SMART" id="SM00199">
    <property type="entry name" value="SCY"/>
    <property type="match status" value="1"/>
</dbReference>
<evidence type="ECO:0000256" key="1">
    <source>
        <dbReference type="ARBA" id="ARBA00004613"/>
    </source>
</evidence>
<dbReference type="SUPFAM" id="SSF54117">
    <property type="entry name" value="Interleukin 8-like chemokines"/>
    <property type="match status" value="1"/>
</dbReference>
<comment type="similarity">
    <text evidence="2 9">Belongs to the intercrine alpha (chemokine CxC) family.</text>
</comment>
<gene>
    <name evidence="12" type="primary">LOC119874472</name>
</gene>
<dbReference type="InterPro" id="IPR001089">
    <property type="entry name" value="Chemokine_CXC"/>
</dbReference>
<dbReference type="GO" id="GO:0006955">
    <property type="term" value="P:immune response"/>
    <property type="evidence" value="ECO:0007669"/>
    <property type="project" value="InterPro"/>
</dbReference>
<dbReference type="GO" id="GO:0006954">
    <property type="term" value="P:inflammatory response"/>
    <property type="evidence" value="ECO:0007669"/>
    <property type="project" value="UniProtKB-KW"/>
</dbReference>
<dbReference type="InterPro" id="IPR018048">
    <property type="entry name" value="Chemokine_CXC_CS"/>
</dbReference>
<evidence type="ECO:0000256" key="5">
    <source>
        <dbReference type="ARBA" id="ARBA00022525"/>
    </source>
</evidence>
<dbReference type="GO" id="GO:0008083">
    <property type="term" value="F:growth factor activity"/>
    <property type="evidence" value="ECO:0007669"/>
    <property type="project" value="UniProtKB-KW"/>
</dbReference>
<dbReference type="GO" id="GO:0005615">
    <property type="term" value="C:extracellular space"/>
    <property type="evidence" value="ECO:0007669"/>
    <property type="project" value="UniProtKB-UniRule"/>
</dbReference>
<keyword evidence="7" id="KW-1015">Disulfide bond</keyword>
<feature type="signal peptide" evidence="10">
    <location>
        <begin position="1"/>
        <end position="41"/>
    </location>
</feature>
<dbReference type="InterPro" id="IPR039809">
    <property type="entry name" value="Chemokine_b/g/d"/>
</dbReference>
<accession>A0A8P0PJD9</accession>
<keyword evidence="8" id="KW-0395">Inflammatory response</keyword>
<keyword evidence="10" id="KW-0732">Signal</keyword>
<reference evidence="12 13" key="1">
    <citation type="journal article" date="2005" name="Nature">
        <title>Genome sequence, comparative analysis and haplotype structure of the domestic dog.</title>
        <authorList>
            <consortium name="Broad Sequencing Platform"/>
            <person name="Lindblad-Toh K."/>
            <person name="Wade C.M."/>
            <person name="Mikkelsen T.S."/>
            <person name="Karlsson E.K."/>
            <person name="Jaffe D.B."/>
            <person name="Kamal M."/>
            <person name="Clamp M."/>
            <person name="Chang J.L."/>
            <person name="Kulbokas E.J. III"/>
            <person name="Zody M.C."/>
            <person name="Mauceli E."/>
            <person name="Xie X."/>
            <person name="Breen M."/>
            <person name="Wayne R.K."/>
            <person name="Ostrander E.A."/>
            <person name="Ponting C.P."/>
            <person name="Galibert F."/>
            <person name="Smith D.R."/>
            <person name="DeJong P.J."/>
            <person name="Kirkness E."/>
            <person name="Alvarez P."/>
            <person name="Biagi T."/>
            <person name="Brockman W."/>
            <person name="Butler J."/>
            <person name="Chin C.W."/>
            <person name="Cook A."/>
            <person name="Cuff J."/>
            <person name="Daly M.J."/>
            <person name="DeCaprio D."/>
            <person name="Gnerre S."/>
            <person name="Grabherr M."/>
            <person name="Kellis M."/>
            <person name="Kleber M."/>
            <person name="Bardeleben C."/>
            <person name="Goodstadt L."/>
            <person name="Heger A."/>
            <person name="Hitte C."/>
            <person name="Kim L."/>
            <person name="Koepfli K.P."/>
            <person name="Parker H.G."/>
            <person name="Pollinger J.P."/>
            <person name="Searle S.M."/>
            <person name="Sutter N.B."/>
            <person name="Thomas R."/>
            <person name="Webber C."/>
            <person name="Baldwin J."/>
            <person name="Abebe A."/>
            <person name="Abouelleil A."/>
            <person name="Aftuck L."/>
            <person name="Ait-Zahra M."/>
            <person name="Aldredge T."/>
            <person name="Allen N."/>
            <person name="An P."/>
            <person name="Anderson S."/>
            <person name="Antoine C."/>
            <person name="Arachchi H."/>
            <person name="Aslam A."/>
            <person name="Ayotte L."/>
            <person name="Bachantsang P."/>
            <person name="Barry A."/>
            <person name="Bayul T."/>
            <person name="Benamara M."/>
            <person name="Berlin A."/>
            <person name="Bessette D."/>
            <person name="Blitshteyn B."/>
            <person name="Bloom T."/>
            <person name="Blye J."/>
            <person name="Boguslavskiy L."/>
            <person name="Bonnet C."/>
            <person name="Boukhgalter B."/>
            <person name="Brown A."/>
            <person name="Cahill P."/>
            <person name="Calixte N."/>
            <person name="Camarata J."/>
            <person name="Cheshatsang Y."/>
            <person name="Chu J."/>
            <person name="Citroen M."/>
            <person name="Collymore A."/>
            <person name="Cooke P."/>
            <person name="Dawoe T."/>
            <person name="Daza R."/>
            <person name="Decktor K."/>
            <person name="DeGray S."/>
            <person name="Dhargay N."/>
            <person name="Dooley K."/>
            <person name="Dooley K."/>
            <person name="Dorje P."/>
            <person name="Dorjee K."/>
            <person name="Dorris L."/>
            <person name="Duffey N."/>
            <person name="Dupes A."/>
            <person name="Egbiremolen O."/>
            <person name="Elong R."/>
            <person name="Falk J."/>
            <person name="Farina A."/>
            <person name="Faro S."/>
            <person name="Ferguson D."/>
            <person name="Ferreira P."/>
            <person name="Fisher S."/>
            <person name="FitzGerald M."/>
            <person name="Foley K."/>
            <person name="Foley C."/>
            <person name="Franke A."/>
            <person name="Friedrich D."/>
            <person name="Gage D."/>
            <person name="Garber M."/>
            <person name="Gearin G."/>
            <person name="Giannoukos G."/>
            <person name="Goode T."/>
            <person name="Goyette A."/>
            <person name="Graham J."/>
            <person name="Grandbois E."/>
            <person name="Gyaltsen K."/>
            <person name="Hafez N."/>
            <person name="Hagopian D."/>
            <person name="Hagos B."/>
            <person name="Hall J."/>
            <person name="Healy C."/>
            <person name="Hegarty R."/>
            <person name="Honan T."/>
            <person name="Horn A."/>
            <person name="Houde N."/>
            <person name="Hughes L."/>
            <person name="Hunnicutt L."/>
            <person name="Husby M."/>
            <person name="Jester B."/>
            <person name="Jones C."/>
            <person name="Kamat A."/>
            <person name="Kanga B."/>
            <person name="Kells C."/>
            <person name="Khazanovich D."/>
            <person name="Kieu A.C."/>
            <person name="Kisner P."/>
            <person name="Kumar M."/>
            <person name="Lance K."/>
            <person name="Landers T."/>
            <person name="Lara M."/>
            <person name="Lee W."/>
            <person name="Leger J.P."/>
            <person name="Lennon N."/>
            <person name="Leuper L."/>
            <person name="LeVine S."/>
            <person name="Liu J."/>
            <person name="Liu X."/>
            <person name="Lokyitsang Y."/>
            <person name="Lokyitsang T."/>
            <person name="Lui A."/>
            <person name="Macdonald J."/>
            <person name="Major J."/>
            <person name="Marabella R."/>
            <person name="Maru K."/>
            <person name="Matthews C."/>
            <person name="McDonough S."/>
            <person name="Mehta T."/>
            <person name="Meldrim J."/>
            <person name="Melnikov A."/>
            <person name="Meneus L."/>
            <person name="Mihalev A."/>
            <person name="Mihova T."/>
            <person name="Miller K."/>
            <person name="Mittelman R."/>
            <person name="Mlenga V."/>
            <person name="Mulrain L."/>
            <person name="Munson G."/>
            <person name="Navidi A."/>
            <person name="Naylor J."/>
            <person name="Nguyen T."/>
            <person name="Nguyen N."/>
            <person name="Nguyen C."/>
            <person name="Nguyen T."/>
            <person name="Nicol R."/>
            <person name="Norbu N."/>
            <person name="Norbu C."/>
            <person name="Novod N."/>
            <person name="Nyima T."/>
            <person name="Olandt P."/>
            <person name="O'Neill B."/>
            <person name="O'Neill K."/>
            <person name="Osman S."/>
            <person name="Oyono L."/>
            <person name="Patti C."/>
            <person name="Perrin D."/>
            <person name="Phunkhang P."/>
            <person name="Pierre F."/>
            <person name="Priest M."/>
            <person name="Rachupka A."/>
            <person name="Raghuraman S."/>
            <person name="Rameau R."/>
            <person name="Ray V."/>
            <person name="Raymond C."/>
            <person name="Rege F."/>
            <person name="Rise C."/>
            <person name="Rogers J."/>
            <person name="Rogov P."/>
            <person name="Sahalie J."/>
            <person name="Settipalli S."/>
            <person name="Sharpe T."/>
            <person name="Shea T."/>
            <person name="Sheehan M."/>
            <person name="Sherpa N."/>
            <person name="Shi J."/>
            <person name="Shih D."/>
            <person name="Sloan J."/>
            <person name="Smith C."/>
            <person name="Sparrow T."/>
            <person name="Stalker J."/>
            <person name="Stange-Thomann N."/>
            <person name="Stavropoulos S."/>
            <person name="Stone C."/>
            <person name="Stone S."/>
            <person name="Sykes S."/>
            <person name="Tchuinga P."/>
            <person name="Tenzing P."/>
            <person name="Tesfaye S."/>
            <person name="Thoulutsang D."/>
            <person name="Thoulutsang Y."/>
            <person name="Topham K."/>
            <person name="Topping I."/>
            <person name="Tsamla T."/>
            <person name="Vassiliev H."/>
            <person name="Venkataraman V."/>
            <person name="Vo A."/>
            <person name="Wangchuk T."/>
            <person name="Wangdi T."/>
            <person name="Weiand M."/>
            <person name="Wilkinson J."/>
            <person name="Wilson A."/>
            <person name="Yadav S."/>
            <person name="Yang S."/>
            <person name="Yang X."/>
            <person name="Young G."/>
            <person name="Yu Q."/>
            <person name="Zainoun J."/>
            <person name="Zembek L."/>
            <person name="Zimmer A."/>
            <person name="Lander E.S."/>
        </authorList>
    </citation>
    <scope>NUCLEOTIDE SEQUENCE [LARGE SCALE GENOMIC DNA]</scope>
    <source>
        <strain evidence="12">Boxer</strain>
    </source>
</reference>
<dbReference type="Pfam" id="PF00048">
    <property type="entry name" value="IL8"/>
    <property type="match status" value="1"/>
</dbReference>
<name>A0A8P0PJD9_CANLF</name>
<dbReference type="GO" id="GO:0008009">
    <property type="term" value="F:chemokine activity"/>
    <property type="evidence" value="ECO:0007669"/>
    <property type="project" value="InterPro"/>
</dbReference>
<dbReference type="FunFam" id="2.40.50.40:FF:000004">
    <property type="entry name" value="C-X-C motif chemokine"/>
    <property type="match status" value="1"/>
</dbReference>
<dbReference type="Gene3D" id="2.40.50.40">
    <property type="match status" value="1"/>
</dbReference>
<dbReference type="PRINTS" id="PR00436">
    <property type="entry name" value="INTERLEUKIN8"/>
</dbReference>
<keyword evidence="4 9" id="KW-0202">Cytokine</keyword>
<evidence type="ECO:0000256" key="3">
    <source>
        <dbReference type="ARBA" id="ARBA00022500"/>
    </source>
</evidence>
<dbReference type="InterPro" id="IPR036048">
    <property type="entry name" value="Interleukin_8-like_sf"/>
</dbReference>
<evidence type="ECO:0000256" key="6">
    <source>
        <dbReference type="ARBA" id="ARBA00023030"/>
    </source>
</evidence>
<dbReference type="Proteomes" id="UP000002254">
    <property type="component" value="Chromosome 13"/>
</dbReference>
<dbReference type="CDD" id="cd00273">
    <property type="entry name" value="Chemokine_CXC"/>
    <property type="match status" value="1"/>
</dbReference>
<evidence type="ECO:0000256" key="2">
    <source>
        <dbReference type="ARBA" id="ARBA00010665"/>
    </source>
</evidence>
<dbReference type="AlphaFoldDB" id="A0A8P0PJD9"/>
<feature type="chain" id="PRO_5035779593" description="C-X-C motif chemokine" evidence="10">
    <location>
        <begin position="42"/>
        <end position="124"/>
    </location>
</feature>
<evidence type="ECO:0000259" key="11">
    <source>
        <dbReference type="SMART" id="SM00199"/>
    </source>
</evidence>
<evidence type="ECO:0000256" key="8">
    <source>
        <dbReference type="ARBA" id="ARBA00023198"/>
    </source>
</evidence>
<keyword evidence="3 9" id="KW-0145">Chemotaxis</keyword>
<evidence type="ECO:0000256" key="9">
    <source>
        <dbReference type="RuleBase" id="RU361149"/>
    </source>
</evidence>
<proteinExistence type="inferred from homology"/>
<dbReference type="GO" id="GO:0030593">
    <property type="term" value="P:neutrophil chemotaxis"/>
    <property type="evidence" value="ECO:0007669"/>
    <property type="project" value="UniProtKB-ARBA"/>
</dbReference>
<evidence type="ECO:0000256" key="10">
    <source>
        <dbReference type="SAM" id="SignalP"/>
    </source>
</evidence>
<evidence type="ECO:0000313" key="13">
    <source>
        <dbReference type="Proteomes" id="UP000002254"/>
    </source>
</evidence>
<dbReference type="PANTHER" id="PTHR12015:SF192">
    <property type="entry name" value="GROWTH-REGULATED ALPHA PROTEIN"/>
    <property type="match status" value="1"/>
</dbReference>
<evidence type="ECO:0000256" key="7">
    <source>
        <dbReference type="ARBA" id="ARBA00023157"/>
    </source>
</evidence>
<dbReference type="PANTHER" id="PTHR12015">
    <property type="entry name" value="SMALL INDUCIBLE CYTOKINE A"/>
    <property type="match status" value="1"/>
</dbReference>
<dbReference type="PRINTS" id="PR00437">
    <property type="entry name" value="SMALLCYTKCXC"/>
</dbReference>
<evidence type="ECO:0000313" key="12">
    <source>
        <dbReference type="Ensembl" id="ENSCAFP00000069874.1"/>
    </source>
</evidence>
<evidence type="ECO:0000256" key="4">
    <source>
        <dbReference type="ARBA" id="ARBA00022514"/>
    </source>
</evidence>
<keyword evidence="6" id="KW-0339">Growth factor</keyword>
<dbReference type="InterPro" id="IPR033899">
    <property type="entry name" value="CXC_Chemokine_domain"/>
</dbReference>
<protein>
    <recommendedName>
        <fullName evidence="9">C-X-C motif chemokine</fullName>
    </recommendedName>
</protein>
<keyword evidence="5 9" id="KW-0964">Secreted</keyword>
<comment type="subcellular location">
    <subcellularLocation>
        <location evidence="1 9">Secreted</location>
    </subcellularLocation>
</comment>
<feature type="domain" description="Chemokine interleukin-8-like" evidence="11">
    <location>
        <begin position="47"/>
        <end position="107"/>
    </location>
</feature>
<dbReference type="Ensembl" id="ENSCAFT00000102942.1">
    <property type="protein sequence ID" value="ENSCAFP00000069874.1"/>
    <property type="gene ID" value="ENSCAFG00000057451.1"/>
</dbReference>
<dbReference type="InterPro" id="IPR001811">
    <property type="entry name" value="Chemokine_IL8-like_dom"/>
</dbReference>
<dbReference type="PROSITE" id="PS00471">
    <property type="entry name" value="SMALL_CYTOKINES_CXC"/>
    <property type="match status" value="1"/>
</dbReference>